<keyword evidence="6" id="KW-1185">Reference proteome</keyword>
<dbReference type="Proteomes" id="UP000326268">
    <property type="component" value="Unassembled WGS sequence"/>
</dbReference>
<evidence type="ECO:0000313" key="6">
    <source>
        <dbReference type="Proteomes" id="UP000326268"/>
    </source>
</evidence>
<dbReference type="PANTHER" id="PTHR10091:SF0">
    <property type="entry name" value="GALACTOSE MUTAROTASE"/>
    <property type="match status" value="1"/>
</dbReference>
<dbReference type="InterPro" id="IPR047215">
    <property type="entry name" value="Galactose_mutarotase-like"/>
</dbReference>
<dbReference type="OrthoDB" id="274691at2759"/>
<dbReference type="GO" id="GO:0006006">
    <property type="term" value="P:glucose metabolic process"/>
    <property type="evidence" value="ECO:0007669"/>
    <property type="project" value="TreeGrafter"/>
</dbReference>
<evidence type="ECO:0000313" key="5">
    <source>
        <dbReference type="EMBL" id="KAE8362236.1"/>
    </source>
</evidence>
<dbReference type="InterPro" id="IPR018052">
    <property type="entry name" value="Ald1_epimerase_CS"/>
</dbReference>
<keyword evidence="2" id="KW-0413">Isomerase</keyword>
<evidence type="ECO:0000256" key="1">
    <source>
        <dbReference type="ARBA" id="ARBA00006206"/>
    </source>
</evidence>
<dbReference type="SUPFAM" id="SSF74650">
    <property type="entry name" value="Galactose mutarotase-like"/>
    <property type="match status" value="1"/>
</dbReference>
<dbReference type="PROSITE" id="PS00545">
    <property type="entry name" value="ALDOSE_1_EPIMERASE"/>
    <property type="match status" value="1"/>
</dbReference>
<dbReference type="FunFam" id="2.70.98.10:FF:000015">
    <property type="entry name" value="Aldose 1-epimerase, putative"/>
    <property type="match status" value="1"/>
</dbReference>
<dbReference type="InterPro" id="IPR011013">
    <property type="entry name" value="Gal_mutarotase_sf_dom"/>
</dbReference>
<dbReference type="Gene3D" id="2.70.98.10">
    <property type="match status" value="1"/>
</dbReference>
<proteinExistence type="inferred from homology"/>
<dbReference type="GO" id="GO:0030246">
    <property type="term" value="F:carbohydrate binding"/>
    <property type="evidence" value="ECO:0007669"/>
    <property type="project" value="InterPro"/>
</dbReference>
<feature type="region of interest" description="Disordered" evidence="4">
    <location>
        <begin position="163"/>
        <end position="186"/>
    </location>
</feature>
<organism evidence="5 6">
    <name type="scientific">Aspergillus caelatus</name>
    <dbReference type="NCBI Taxonomy" id="61420"/>
    <lineage>
        <taxon>Eukaryota</taxon>
        <taxon>Fungi</taxon>
        <taxon>Dikarya</taxon>
        <taxon>Ascomycota</taxon>
        <taxon>Pezizomycotina</taxon>
        <taxon>Eurotiomycetes</taxon>
        <taxon>Eurotiomycetidae</taxon>
        <taxon>Eurotiales</taxon>
        <taxon>Aspergillaceae</taxon>
        <taxon>Aspergillus</taxon>
        <taxon>Aspergillus subgen. Circumdati</taxon>
    </lineage>
</organism>
<name>A0A5N6ZZ84_9EURO</name>
<dbReference type="GeneID" id="43652172"/>
<dbReference type="EMBL" id="ML737710">
    <property type="protein sequence ID" value="KAE8362236.1"/>
    <property type="molecule type" value="Genomic_DNA"/>
</dbReference>
<accession>A0A5N6ZZ84</accession>
<protein>
    <submittedName>
        <fullName evidence="5">Galactose mutarotase-like domain-containing protein</fullName>
    </submittedName>
</protein>
<dbReference type="RefSeq" id="XP_031925317.1">
    <property type="nucleotide sequence ID" value="XM_032067726.1"/>
</dbReference>
<dbReference type="InterPro" id="IPR008183">
    <property type="entry name" value="Aldose_1/G6P_1-epimerase"/>
</dbReference>
<evidence type="ECO:0000256" key="4">
    <source>
        <dbReference type="SAM" id="MobiDB-lite"/>
    </source>
</evidence>
<evidence type="ECO:0000256" key="2">
    <source>
        <dbReference type="ARBA" id="ARBA00023235"/>
    </source>
</evidence>
<keyword evidence="3" id="KW-0119">Carbohydrate metabolism</keyword>
<dbReference type="GO" id="GO:0004034">
    <property type="term" value="F:aldose 1-epimerase activity"/>
    <property type="evidence" value="ECO:0007669"/>
    <property type="project" value="TreeGrafter"/>
</dbReference>
<reference evidence="5 6" key="1">
    <citation type="submission" date="2019-04" db="EMBL/GenBank/DDBJ databases">
        <title>Friends and foes A comparative genomics studyof 23 Aspergillus species from section Flavi.</title>
        <authorList>
            <consortium name="DOE Joint Genome Institute"/>
            <person name="Kjaerbolling I."/>
            <person name="Vesth T."/>
            <person name="Frisvad J.C."/>
            <person name="Nybo J.L."/>
            <person name="Theobald S."/>
            <person name="Kildgaard S."/>
            <person name="Isbrandt T."/>
            <person name="Kuo A."/>
            <person name="Sato A."/>
            <person name="Lyhne E.K."/>
            <person name="Kogle M.E."/>
            <person name="Wiebenga A."/>
            <person name="Kun R.S."/>
            <person name="Lubbers R.J."/>
            <person name="Makela M.R."/>
            <person name="Barry K."/>
            <person name="Chovatia M."/>
            <person name="Clum A."/>
            <person name="Daum C."/>
            <person name="Haridas S."/>
            <person name="He G."/>
            <person name="LaButti K."/>
            <person name="Lipzen A."/>
            <person name="Mondo S."/>
            <person name="Riley R."/>
            <person name="Salamov A."/>
            <person name="Simmons B.A."/>
            <person name="Magnuson J.K."/>
            <person name="Henrissat B."/>
            <person name="Mortensen U.H."/>
            <person name="Larsen T.O."/>
            <person name="Devries R.P."/>
            <person name="Grigoriev I.V."/>
            <person name="Machida M."/>
            <person name="Baker S.E."/>
            <person name="Andersen M.R."/>
        </authorList>
    </citation>
    <scope>NUCLEOTIDE SEQUENCE [LARGE SCALE GENOMIC DNA]</scope>
    <source>
        <strain evidence="5 6">CBS 763.97</strain>
    </source>
</reference>
<sequence>MGIGGLSPSRLKYQYMHPSRVIMAVVLCKGASDISLKGLWHNSCGVRSSAPRLYLISPSCSVAPINSHNLLLSPKGYEVSSIGRIKTIDTPKMADEPSVKFTSLGAIIQELNVDGQNIVLGFTKKELYEKYNTPWFGATIGRVANRIKHAKIQNLNNQEYELEKNNDPNALHGGSRGWGRRDFEGPTLLQRNGKDTLLYTYTSPHLDGGYPGTVEIKVFYTASKEDNRSVLSIEYEVEIVGDECNETIVNVTNHSYFNLTGGETIDGTSAKLLTQHYLPLDNTGIPFGRIDVHPSKVTEPFTIGPNKEAFDDVFVMDRDVAGIPLDTRERPLQLLAEFHHPVSRINLQVHSTEPAFQFYTGQGTNVAAVDGNPSRGPFSGFCIEPSRFVNAINEPDWRHMVVLKKGDKYGSKIVYKTWKDPK</sequence>
<dbReference type="PANTHER" id="PTHR10091">
    <property type="entry name" value="ALDOSE-1-EPIMERASE"/>
    <property type="match status" value="1"/>
</dbReference>
<evidence type="ECO:0000256" key="3">
    <source>
        <dbReference type="ARBA" id="ARBA00023277"/>
    </source>
</evidence>
<dbReference type="InterPro" id="IPR014718">
    <property type="entry name" value="GH-type_carb-bd"/>
</dbReference>
<dbReference type="Pfam" id="PF01263">
    <property type="entry name" value="Aldose_epim"/>
    <property type="match status" value="1"/>
</dbReference>
<dbReference type="AlphaFoldDB" id="A0A5N6ZZ84"/>
<dbReference type="CDD" id="cd09019">
    <property type="entry name" value="galactose_mutarotase_like"/>
    <property type="match status" value="1"/>
</dbReference>
<gene>
    <name evidence="5" type="ORF">BDV27DRAFT_131851</name>
</gene>
<comment type="similarity">
    <text evidence="1">Belongs to the aldose epimerase family.</text>
</comment>
<dbReference type="GO" id="GO:0033499">
    <property type="term" value="P:galactose catabolic process via UDP-galactose, Leloir pathway"/>
    <property type="evidence" value="ECO:0007669"/>
    <property type="project" value="TreeGrafter"/>
</dbReference>